<dbReference type="AlphaFoldDB" id="A0A409V935"/>
<feature type="transmembrane region" description="Helical" evidence="2">
    <location>
        <begin position="265"/>
        <end position="285"/>
    </location>
</feature>
<evidence type="ECO:0000256" key="3">
    <source>
        <dbReference type="SAM" id="SignalP"/>
    </source>
</evidence>
<evidence type="ECO:0000313" key="4">
    <source>
        <dbReference type="EMBL" id="PPQ63148.1"/>
    </source>
</evidence>
<dbReference type="OrthoDB" id="2502001at2759"/>
<sequence length="361" mass="39783">MRFNIAAAVTCISFAALAKADYFSAGWSPGQKVETAAEPVATFNPESTATAPPPQATPFTVGSLLSIEGLLTSGPIVALFQNFGINITERVQLASDKRIWDERIQLITDDNFDDLIVNEPLTEQEEKDRVWVIAITVTATGQEGISKYVDQIFDSAFNKSQAAGDLPNVKWGRIDYLNVTYITTKWNVWQAPYIVVLTDRGQTLRFYRHYQIRLRDDALLEFLRTEGWKQTAPWSSLFAPGGEREWIMDIFAKYLTKAYNITILIPRWILFILSGSAASLIIAVLHRSPKKKAPTPGNTKVVPKPVAQPPSQAAKLAPTSAAASSAPSTRSKSKAPATDSEREGSAPPGTRSSARQRKNKK</sequence>
<protein>
    <recommendedName>
        <fullName evidence="6">Thioredoxin-like fold domain-containing protein</fullName>
    </recommendedName>
</protein>
<keyword evidence="2" id="KW-0472">Membrane</keyword>
<dbReference type="EMBL" id="NHTK01006130">
    <property type="protein sequence ID" value="PPQ63148.1"/>
    <property type="molecule type" value="Genomic_DNA"/>
</dbReference>
<keyword evidence="3" id="KW-0732">Signal</keyword>
<feature type="chain" id="PRO_5019053041" description="Thioredoxin-like fold domain-containing protein" evidence="3">
    <location>
        <begin position="21"/>
        <end position="361"/>
    </location>
</feature>
<dbReference type="Proteomes" id="UP000284842">
    <property type="component" value="Unassembled WGS sequence"/>
</dbReference>
<feature type="region of interest" description="Disordered" evidence="1">
    <location>
        <begin position="290"/>
        <end position="361"/>
    </location>
</feature>
<feature type="signal peptide" evidence="3">
    <location>
        <begin position="1"/>
        <end position="20"/>
    </location>
</feature>
<accession>A0A409V935</accession>
<feature type="compositionally biased region" description="Low complexity" evidence="1">
    <location>
        <begin position="313"/>
        <end position="337"/>
    </location>
</feature>
<keyword evidence="2" id="KW-1133">Transmembrane helix</keyword>
<evidence type="ECO:0000256" key="1">
    <source>
        <dbReference type="SAM" id="MobiDB-lite"/>
    </source>
</evidence>
<evidence type="ECO:0000256" key="2">
    <source>
        <dbReference type="SAM" id="Phobius"/>
    </source>
</evidence>
<reference evidence="4 5" key="1">
    <citation type="journal article" date="2018" name="Evol. Lett.">
        <title>Horizontal gene cluster transfer increased hallucinogenic mushroom diversity.</title>
        <authorList>
            <person name="Reynolds H.T."/>
            <person name="Vijayakumar V."/>
            <person name="Gluck-Thaler E."/>
            <person name="Korotkin H.B."/>
            <person name="Matheny P.B."/>
            <person name="Slot J.C."/>
        </authorList>
    </citation>
    <scope>NUCLEOTIDE SEQUENCE [LARGE SCALE GENOMIC DNA]</scope>
    <source>
        <strain evidence="4 5">2629</strain>
    </source>
</reference>
<gene>
    <name evidence="4" type="ORF">CVT24_005788</name>
</gene>
<proteinExistence type="predicted"/>
<evidence type="ECO:0000313" key="5">
    <source>
        <dbReference type="Proteomes" id="UP000284842"/>
    </source>
</evidence>
<organism evidence="4 5">
    <name type="scientific">Panaeolus cyanescens</name>
    <dbReference type="NCBI Taxonomy" id="181874"/>
    <lineage>
        <taxon>Eukaryota</taxon>
        <taxon>Fungi</taxon>
        <taxon>Dikarya</taxon>
        <taxon>Basidiomycota</taxon>
        <taxon>Agaricomycotina</taxon>
        <taxon>Agaricomycetes</taxon>
        <taxon>Agaricomycetidae</taxon>
        <taxon>Agaricales</taxon>
        <taxon>Agaricineae</taxon>
        <taxon>Galeropsidaceae</taxon>
        <taxon>Panaeolus</taxon>
    </lineage>
</organism>
<evidence type="ECO:0008006" key="6">
    <source>
        <dbReference type="Google" id="ProtNLM"/>
    </source>
</evidence>
<keyword evidence="2" id="KW-0812">Transmembrane</keyword>
<keyword evidence="5" id="KW-1185">Reference proteome</keyword>
<dbReference type="InParanoid" id="A0A409V935"/>
<name>A0A409V935_9AGAR</name>
<comment type="caution">
    <text evidence="4">The sequence shown here is derived from an EMBL/GenBank/DDBJ whole genome shotgun (WGS) entry which is preliminary data.</text>
</comment>